<evidence type="ECO:0000256" key="2">
    <source>
        <dbReference type="SAM" id="Phobius"/>
    </source>
</evidence>
<feature type="transmembrane region" description="Helical" evidence="2">
    <location>
        <begin position="237"/>
        <end position="262"/>
    </location>
</feature>
<evidence type="ECO:0000313" key="3">
    <source>
        <dbReference type="EMBL" id="KAK8851613.1"/>
    </source>
</evidence>
<keyword evidence="2" id="KW-0472">Membrane</keyword>
<reference evidence="3 4" key="1">
    <citation type="journal article" date="2024" name="IMA Fungus">
        <title>Apiospora arundinis, a panoply of carbohydrate-active enzymes and secondary metabolites.</title>
        <authorList>
            <person name="Sorensen T."/>
            <person name="Petersen C."/>
            <person name="Muurmann A.T."/>
            <person name="Christiansen J.V."/>
            <person name="Brundto M.L."/>
            <person name="Overgaard C.K."/>
            <person name="Boysen A.T."/>
            <person name="Wollenberg R.D."/>
            <person name="Larsen T.O."/>
            <person name="Sorensen J.L."/>
            <person name="Nielsen K.L."/>
            <person name="Sondergaard T.E."/>
        </authorList>
    </citation>
    <scope>NUCLEOTIDE SEQUENCE [LARGE SCALE GENOMIC DNA]</scope>
    <source>
        <strain evidence="3 4">AAU 773</strain>
    </source>
</reference>
<feature type="region of interest" description="Disordered" evidence="1">
    <location>
        <begin position="197"/>
        <end position="216"/>
    </location>
</feature>
<dbReference type="EMBL" id="JAPCWZ010000009">
    <property type="protein sequence ID" value="KAK8851613.1"/>
    <property type="molecule type" value="Genomic_DNA"/>
</dbReference>
<name>A0ABR2HRA9_9PEZI</name>
<comment type="caution">
    <text evidence="3">The sequence shown here is derived from an EMBL/GenBank/DDBJ whole genome shotgun (WGS) entry which is preliminary data.</text>
</comment>
<feature type="region of interest" description="Disordered" evidence="1">
    <location>
        <begin position="297"/>
        <end position="320"/>
    </location>
</feature>
<keyword evidence="4" id="KW-1185">Reference proteome</keyword>
<dbReference type="Proteomes" id="UP001390339">
    <property type="component" value="Unassembled WGS sequence"/>
</dbReference>
<proteinExistence type="predicted"/>
<accession>A0ABR2HRA9</accession>
<protein>
    <submittedName>
        <fullName evidence="3">CRA-b-like protein</fullName>
    </submittedName>
</protein>
<organism evidence="3 4">
    <name type="scientific">Apiospora arundinis</name>
    <dbReference type="NCBI Taxonomy" id="335852"/>
    <lineage>
        <taxon>Eukaryota</taxon>
        <taxon>Fungi</taxon>
        <taxon>Dikarya</taxon>
        <taxon>Ascomycota</taxon>
        <taxon>Pezizomycotina</taxon>
        <taxon>Sordariomycetes</taxon>
        <taxon>Xylariomycetidae</taxon>
        <taxon>Amphisphaeriales</taxon>
        <taxon>Apiosporaceae</taxon>
        <taxon>Apiospora</taxon>
    </lineage>
</organism>
<evidence type="ECO:0000256" key="1">
    <source>
        <dbReference type="SAM" id="MobiDB-lite"/>
    </source>
</evidence>
<keyword evidence="2" id="KW-0812">Transmembrane</keyword>
<gene>
    <name evidence="3" type="ORF">PGQ11_014092</name>
</gene>
<sequence length="341" mass="36339">MGTPTRQILGPLTTPWSQPAGCSVIVRKDSSYTDELWQGQSCQMTGSSSQSNYWVHQAQECFPPRTAGVTTPANSIFDHWGFYSPGIACPVSWTRACTVTYGEVGGAMPLAAPMTLQAGETAAGCCPESYTCLSDYPKCRRVLTTPFGAIVCDTSAVGEQIPVPSPYLNKDGAGTAVASFTVGMPMVQVVWKETDLPTTKASQPPSNSAIGTDTTAKSTDTAVATTAAAGGLSEGTLVGLAVGASLGAVIVFMSIAFFIFVWRQRRKKATNTNEAARQPSDIGTPQQQYWIQQNGELPADSSTGELSDGNRGPFITAELPGHFERLRPTKKYRKQSFINRA</sequence>
<keyword evidence="2" id="KW-1133">Transmembrane helix</keyword>
<evidence type="ECO:0000313" key="4">
    <source>
        <dbReference type="Proteomes" id="UP001390339"/>
    </source>
</evidence>
<feature type="compositionally biased region" description="Polar residues" evidence="1">
    <location>
        <begin position="197"/>
        <end position="211"/>
    </location>
</feature>